<feature type="domain" description="Reverse transcriptase" evidence="2">
    <location>
        <begin position="197"/>
        <end position="324"/>
    </location>
</feature>
<dbReference type="Proteomes" id="UP000054217">
    <property type="component" value="Unassembled WGS sequence"/>
</dbReference>
<dbReference type="PANTHER" id="PTHR24559">
    <property type="entry name" value="TRANSPOSON TY3-I GAG-POL POLYPROTEIN"/>
    <property type="match status" value="1"/>
</dbReference>
<dbReference type="STRING" id="870435.A0A0C3ND87"/>
<name>A0A0C3ND87_PISTI</name>
<dbReference type="InterPro" id="IPR043128">
    <property type="entry name" value="Rev_trsase/Diguanyl_cyclase"/>
</dbReference>
<dbReference type="InterPro" id="IPR053134">
    <property type="entry name" value="RNA-dir_DNA_polymerase"/>
</dbReference>
<protein>
    <recommendedName>
        <fullName evidence="2">Reverse transcriptase domain-containing protein</fullName>
    </recommendedName>
</protein>
<dbReference type="InterPro" id="IPR000477">
    <property type="entry name" value="RT_dom"/>
</dbReference>
<dbReference type="SUPFAM" id="SSF56672">
    <property type="entry name" value="DNA/RNA polymerases"/>
    <property type="match status" value="1"/>
</dbReference>
<dbReference type="InterPro" id="IPR043502">
    <property type="entry name" value="DNA/RNA_pol_sf"/>
</dbReference>
<dbReference type="PANTHER" id="PTHR24559:SF440">
    <property type="entry name" value="RIBONUCLEASE H"/>
    <property type="match status" value="1"/>
</dbReference>
<dbReference type="CDD" id="cd01647">
    <property type="entry name" value="RT_LTR"/>
    <property type="match status" value="1"/>
</dbReference>
<dbReference type="Gene3D" id="3.30.70.270">
    <property type="match status" value="1"/>
</dbReference>
<dbReference type="InParanoid" id="A0A0C3ND87"/>
<keyword evidence="4" id="KW-1185">Reference proteome</keyword>
<dbReference type="OrthoDB" id="2677031at2759"/>
<feature type="compositionally biased region" description="Low complexity" evidence="1">
    <location>
        <begin position="89"/>
        <end position="98"/>
    </location>
</feature>
<accession>A0A0C3ND87</accession>
<proteinExistence type="predicted"/>
<evidence type="ECO:0000259" key="2">
    <source>
        <dbReference type="Pfam" id="PF00078"/>
    </source>
</evidence>
<sequence length="324" mass="36145">MSTFTITQAVDVNICFASGDVTLVTLYLALLDSECKVVLRHNWLTQYNPLIDWVLSSITFQTHTQGVPTLSTPPVSPVPTSLPDPSPSDQPSLVPSVPVSDSPACTPLKAPLVSLINAAAFVHVCKLEGKAKALTLLPHWEYDLKIELEEGTTLPLGTIYLLSPVELQALQTFINENLTTSFIWPTSSPYAAPVLFIKKKDSSLQLCIDFHSLNKITKKDCYPLLLISDLLDSPSQTKIYTKIDLWHAYHLVWIAPGNEWKTALQTWYGSYKWLVMPFGLTNALATFQCFVNTIFMDMLDVCVVVYLDNILIYSGDKESHKQHV</sequence>
<dbReference type="AlphaFoldDB" id="A0A0C3ND87"/>
<dbReference type="EMBL" id="KN832009">
    <property type="protein sequence ID" value="KIN99069.1"/>
    <property type="molecule type" value="Genomic_DNA"/>
</dbReference>
<feature type="region of interest" description="Disordered" evidence="1">
    <location>
        <begin position="69"/>
        <end position="98"/>
    </location>
</feature>
<feature type="compositionally biased region" description="Pro residues" evidence="1">
    <location>
        <begin position="74"/>
        <end position="88"/>
    </location>
</feature>
<evidence type="ECO:0000313" key="3">
    <source>
        <dbReference type="EMBL" id="KIN99069.1"/>
    </source>
</evidence>
<dbReference type="Pfam" id="PF00078">
    <property type="entry name" value="RVT_1"/>
    <property type="match status" value="1"/>
</dbReference>
<organism evidence="3 4">
    <name type="scientific">Pisolithus tinctorius Marx 270</name>
    <dbReference type="NCBI Taxonomy" id="870435"/>
    <lineage>
        <taxon>Eukaryota</taxon>
        <taxon>Fungi</taxon>
        <taxon>Dikarya</taxon>
        <taxon>Basidiomycota</taxon>
        <taxon>Agaricomycotina</taxon>
        <taxon>Agaricomycetes</taxon>
        <taxon>Agaricomycetidae</taxon>
        <taxon>Boletales</taxon>
        <taxon>Sclerodermatineae</taxon>
        <taxon>Pisolithaceae</taxon>
        <taxon>Pisolithus</taxon>
    </lineage>
</organism>
<evidence type="ECO:0000256" key="1">
    <source>
        <dbReference type="SAM" id="MobiDB-lite"/>
    </source>
</evidence>
<evidence type="ECO:0000313" key="4">
    <source>
        <dbReference type="Proteomes" id="UP000054217"/>
    </source>
</evidence>
<dbReference type="Gene3D" id="3.10.10.10">
    <property type="entry name" value="HIV Type 1 Reverse Transcriptase, subunit A, domain 1"/>
    <property type="match status" value="1"/>
</dbReference>
<gene>
    <name evidence="3" type="ORF">M404DRAFT_30863</name>
</gene>
<reference evidence="3 4" key="1">
    <citation type="submission" date="2014-04" db="EMBL/GenBank/DDBJ databases">
        <authorList>
            <consortium name="DOE Joint Genome Institute"/>
            <person name="Kuo A."/>
            <person name="Kohler A."/>
            <person name="Costa M.D."/>
            <person name="Nagy L.G."/>
            <person name="Floudas D."/>
            <person name="Copeland A."/>
            <person name="Barry K.W."/>
            <person name="Cichocki N."/>
            <person name="Veneault-Fourrey C."/>
            <person name="LaButti K."/>
            <person name="Lindquist E.A."/>
            <person name="Lipzen A."/>
            <person name="Lundell T."/>
            <person name="Morin E."/>
            <person name="Murat C."/>
            <person name="Sun H."/>
            <person name="Tunlid A."/>
            <person name="Henrissat B."/>
            <person name="Grigoriev I.V."/>
            <person name="Hibbett D.S."/>
            <person name="Martin F."/>
            <person name="Nordberg H.P."/>
            <person name="Cantor M.N."/>
            <person name="Hua S.X."/>
        </authorList>
    </citation>
    <scope>NUCLEOTIDE SEQUENCE [LARGE SCALE GENOMIC DNA]</scope>
    <source>
        <strain evidence="3 4">Marx 270</strain>
    </source>
</reference>
<dbReference type="HOGENOM" id="CLU_000384_42_2_1"/>
<reference evidence="4" key="2">
    <citation type="submission" date="2015-01" db="EMBL/GenBank/DDBJ databases">
        <title>Evolutionary Origins and Diversification of the Mycorrhizal Mutualists.</title>
        <authorList>
            <consortium name="DOE Joint Genome Institute"/>
            <consortium name="Mycorrhizal Genomics Consortium"/>
            <person name="Kohler A."/>
            <person name="Kuo A."/>
            <person name="Nagy L.G."/>
            <person name="Floudas D."/>
            <person name="Copeland A."/>
            <person name="Barry K.W."/>
            <person name="Cichocki N."/>
            <person name="Veneault-Fourrey C."/>
            <person name="LaButti K."/>
            <person name="Lindquist E.A."/>
            <person name="Lipzen A."/>
            <person name="Lundell T."/>
            <person name="Morin E."/>
            <person name="Murat C."/>
            <person name="Riley R."/>
            <person name="Ohm R."/>
            <person name="Sun H."/>
            <person name="Tunlid A."/>
            <person name="Henrissat B."/>
            <person name="Grigoriev I.V."/>
            <person name="Hibbett D.S."/>
            <person name="Martin F."/>
        </authorList>
    </citation>
    <scope>NUCLEOTIDE SEQUENCE [LARGE SCALE GENOMIC DNA]</scope>
    <source>
        <strain evidence="4">Marx 270</strain>
    </source>
</reference>